<feature type="region of interest" description="Disordered" evidence="7">
    <location>
        <begin position="188"/>
        <end position="231"/>
    </location>
</feature>
<feature type="compositionally biased region" description="Polar residues" evidence="7">
    <location>
        <begin position="203"/>
        <end position="220"/>
    </location>
</feature>
<evidence type="ECO:0000256" key="1">
    <source>
        <dbReference type="ARBA" id="ARBA00004123"/>
    </source>
</evidence>
<comment type="subunit">
    <text evidence="6">Component of the Mediator complex.</text>
</comment>
<evidence type="ECO:0000256" key="5">
    <source>
        <dbReference type="ARBA" id="ARBA00023242"/>
    </source>
</evidence>
<dbReference type="Pfam" id="PF04934">
    <property type="entry name" value="Med6"/>
    <property type="match status" value="1"/>
</dbReference>
<dbReference type="InterPro" id="IPR007018">
    <property type="entry name" value="Mediator_Med6"/>
</dbReference>
<dbReference type="Proteomes" id="UP000663879">
    <property type="component" value="Unassembled WGS sequence"/>
</dbReference>
<proteinExistence type="inferred from homology"/>
<keyword evidence="6" id="KW-0010">Activator</keyword>
<organism evidence="8 9">
    <name type="scientific">Brachionus calyciflorus</name>
    <dbReference type="NCBI Taxonomy" id="104777"/>
    <lineage>
        <taxon>Eukaryota</taxon>
        <taxon>Metazoa</taxon>
        <taxon>Spiralia</taxon>
        <taxon>Gnathifera</taxon>
        <taxon>Rotifera</taxon>
        <taxon>Eurotatoria</taxon>
        <taxon>Monogononta</taxon>
        <taxon>Pseudotrocha</taxon>
        <taxon>Ploima</taxon>
        <taxon>Brachionidae</taxon>
        <taxon>Brachionus</taxon>
    </lineage>
</organism>
<dbReference type="AlphaFoldDB" id="A0A813M723"/>
<dbReference type="GO" id="GO:0006357">
    <property type="term" value="P:regulation of transcription by RNA polymerase II"/>
    <property type="evidence" value="ECO:0007669"/>
    <property type="project" value="InterPro"/>
</dbReference>
<keyword evidence="4 6" id="KW-0804">Transcription</keyword>
<evidence type="ECO:0000256" key="2">
    <source>
        <dbReference type="ARBA" id="ARBA00007526"/>
    </source>
</evidence>
<keyword evidence="3 6" id="KW-0805">Transcription regulation</keyword>
<name>A0A813M723_9BILA</name>
<protein>
    <recommendedName>
        <fullName evidence="6">Mediator of RNA polymerase II transcription subunit 6</fullName>
    </recommendedName>
    <alternativeName>
        <fullName evidence="6">Mediator complex subunit 6</fullName>
    </alternativeName>
</protein>
<dbReference type="GO" id="GO:0016592">
    <property type="term" value="C:mediator complex"/>
    <property type="evidence" value="ECO:0007669"/>
    <property type="project" value="InterPro"/>
</dbReference>
<evidence type="ECO:0000313" key="8">
    <source>
        <dbReference type="EMBL" id="CAF0707501.1"/>
    </source>
</evidence>
<dbReference type="Gene3D" id="3.10.450.580">
    <property type="entry name" value="Mediator complex, subunit Med6"/>
    <property type="match status" value="1"/>
</dbReference>
<dbReference type="OrthoDB" id="344220at2759"/>
<accession>A0A813M723</accession>
<evidence type="ECO:0000256" key="3">
    <source>
        <dbReference type="ARBA" id="ARBA00023015"/>
    </source>
</evidence>
<evidence type="ECO:0000256" key="6">
    <source>
        <dbReference type="RuleBase" id="RU364143"/>
    </source>
</evidence>
<keyword evidence="9" id="KW-1185">Reference proteome</keyword>
<reference evidence="8" key="1">
    <citation type="submission" date="2021-02" db="EMBL/GenBank/DDBJ databases">
        <authorList>
            <person name="Nowell W R."/>
        </authorList>
    </citation>
    <scope>NUCLEOTIDE SEQUENCE</scope>
    <source>
        <strain evidence="8">Ploen Becks lab</strain>
    </source>
</reference>
<sequence length="231" mass="27172">MAAGIPTNKKLHINWSDSSFFPWLNEFTVLDYFCDARNPFYNVQCDNQFLKMQGGNPEALMSMNGLQYQLHSAQPPLYIIRKVQRTSKKDVIPLSYYYILHGIVYQAPDLMSALSSRLEMTSHYLQECLETSFGFYKYNPSKGYHWEFNQNEENKKKDFLQQQKWSMFQISKTEPLVEEFIRKIMPQKDQEVKSDENVENMDQDQTASQIETPSDVNQDQPAEKKMKTNSR</sequence>
<comment type="function">
    <text evidence="6">Component of the Mediator complex, a coactivator involved in the regulated transcription of nearly all RNA polymerase II-dependent genes. Mediator functions as a bridge to convey information from gene-specific regulatory proteins to the basal RNA polymerase II transcription machinery. Mediator is recruited to promoters by direct interactions with regulatory proteins and serves as a scaffold for the assembly of a functional preinitiation complex with RNA polymerase II and the general transcription factors.</text>
</comment>
<feature type="compositionally biased region" description="Basic and acidic residues" evidence="7">
    <location>
        <begin position="221"/>
        <end position="231"/>
    </location>
</feature>
<evidence type="ECO:0000256" key="4">
    <source>
        <dbReference type="ARBA" id="ARBA00023163"/>
    </source>
</evidence>
<comment type="caution">
    <text evidence="8">The sequence shown here is derived from an EMBL/GenBank/DDBJ whole genome shotgun (WGS) entry which is preliminary data.</text>
</comment>
<dbReference type="PANTHER" id="PTHR13104">
    <property type="entry name" value="MED-6-RELATED"/>
    <property type="match status" value="1"/>
</dbReference>
<dbReference type="EMBL" id="CAJNOC010000025">
    <property type="protein sequence ID" value="CAF0707501.1"/>
    <property type="molecule type" value="Genomic_DNA"/>
</dbReference>
<dbReference type="GO" id="GO:0003712">
    <property type="term" value="F:transcription coregulator activity"/>
    <property type="evidence" value="ECO:0007669"/>
    <property type="project" value="InterPro"/>
</dbReference>
<dbReference type="InterPro" id="IPR038566">
    <property type="entry name" value="Mediator_Med6_sf"/>
</dbReference>
<comment type="similarity">
    <text evidence="2 6">Belongs to the Mediator complex subunit 6 family.</text>
</comment>
<comment type="subcellular location">
    <subcellularLocation>
        <location evidence="1 6">Nucleus</location>
    </subcellularLocation>
</comment>
<gene>
    <name evidence="6" type="primary">MED6</name>
    <name evidence="8" type="ORF">OXX778_LOCUS498</name>
</gene>
<evidence type="ECO:0000313" key="9">
    <source>
        <dbReference type="Proteomes" id="UP000663879"/>
    </source>
</evidence>
<keyword evidence="5 6" id="KW-0539">Nucleus</keyword>
<evidence type="ECO:0000256" key="7">
    <source>
        <dbReference type="SAM" id="MobiDB-lite"/>
    </source>
</evidence>